<keyword evidence="1" id="KW-0812">Transmembrane</keyword>
<sequence length="319" mass="35988">MSFRSYGDRTPISHLGRVFAVGWVLTGLVVISVTMGALTTALTTITADSEPTIYGSKIGAIYGSPEYNLGVRRNAIMNKDKHYHTLEELSEALINRDVDGVLIDTYAGGTNKDLFSKPSLRVTQIIDYQTAYGVVIGGDSMRLRHCFYGYMRSHQAEIFEWVDELVEPITGSGLSDEEFVQDISTGLFDSNSDLFDNTLLITGACAIAAFVLGLIYEAIRRIRGRQKVQQDNTLSIRKDKMIEEMRFILDDFFQHSMKTLTKMKTRHKKELLKHARHAPKTTRRLDSAMTSTSTMTLTREYDDISMIELVDLHMKSTKC</sequence>
<keyword evidence="1" id="KW-0472">Membrane</keyword>
<evidence type="ECO:0000313" key="3">
    <source>
        <dbReference type="Proteomes" id="UP001163046"/>
    </source>
</evidence>
<keyword evidence="3" id="KW-1185">Reference proteome</keyword>
<evidence type="ECO:0000256" key="1">
    <source>
        <dbReference type="SAM" id="Phobius"/>
    </source>
</evidence>
<feature type="transmembrane region" description="Helical" evidence="1">
    <location>
        <begin position="20"/>
        <end position="42"/>
    </location>
</feature>
<protein>
    <submittedName>
        <fullName evidence="2">Uncharacterized protein</fullName>
    </submittedName>
</protein>
<feature type="transmembrane region" description="Helical" evidence="1">
    <location>
        <begin position="199"/>
        <end position="219"/>
    </location>
</feature>
<accession>A0A9X0CY21</accession>
<gene>
    <name evidence="2" type="ORF">OS493_022556</name>
</gene>
<organism evidence="2 3">
    <name type="scientific">Desmophyllum pertusum</name>
    <dbReference type="NCBI Taxonomy" id="174260"/>
    <lineage>
        <taxon>Eukaryota</taxon>
        <taxon>Metazoa</taxon>
        <taxon>Cnidaria</taxon>
        <taxon>Anthozoa</taxon>
        <taxon>Hexacorallia</taxon>
        <taxon>Scleractinia</taxon>
        <taxon>Caryophylliina</taxon>
        <taxon>Caryophylliidae</taxon>
        <taxon>Desmophyllum</taxon>
    </lineage>
</organism>
<name>A0A9X0CY21_9CNID</name>
<proteinExistence type="predicted"/>
<reference evidence="2" key="1">
    <citation type="submission" date="2023-01" db="EMBL/GenBank/DDBJ databases">
        <title>Genome assembly of the deep-sea coral Lophelia pertusa.</title>
        <authorList>
            <person name="Herrera S."/>
            <person name="Cordes E."/>
        </authorList>
    </citation>
    <scope>NUCLEOTIDE SEQUENCE</scope>
    <source>
        <strain evidence="2">USNM1676648</strain>
        <tissue evidence="2">Polyp</tissue>
    </source>
</reference>
<dbReference type="OrthoDB" id="10415191at2759"/>
<dbReference type="SUPFAM" id="SSF81324">
    <property type="entry name" value="Voltage-gated potassium channels"/>
    <property type="match status" value="1"/>
</dbReference>
<comment type="caution">
    <text evidence="2">The sequence shown here is derived from an EMBL/GenBank/DDBJ whole genome shotgun (WGS) entry which is preliminary data.</text>
</comment>
<evidence type="ECO:0000313" key="2">
    <source>
        <dbReference type="EMBL" id="KAJ7378568.1"/>
    </source>
</evidence>
<dbReference type="EMBL" id="MU826365">
    <property type="protein sequence ID" value="KAJ7378568.1"/>
    <property type="molecule type" value="Genomic_DNA"/>
</dbReference>
<keyword evidence="1" id="KW-1133">Transmembrane helix</keyword>
<dbReference type="Proteomes" id="UP001163046">
    <property type="component" value="Unassembled WGS sequence"/>
</dbReference>
<dbReference type="Gene3D" id="1.10.287.70">
    <property type="match status" value="1"/>
</dbReference>
<dbReference type="AlphaFoldDB" id="A0A9X0CY21"/>